<dbReference type="AlphaFoldDB" id="A0AAV6LCJ9"/>
<comment type="caution">
    <text evidence="2">The sequence shown here is derived from an EMBL/GenBank/DDBJ whole genome shotgun (WGS) entry which is preliminary data.</text>
</comment>
<evidence type="ECO:0000313" key="2">
    <source>
        <dbReference type="EMBL" id="KAG5561747.1"/>
    </source>
</evidence>
<feature type="domain" description="DUF4283" evidence="1">
    <location>
        <begin position="97"/>
        <end position="156"/>
    </location>
</feature>
<evidence type="ECO:0000259" key="1">
    <source>
        <dbReference type="Pfam" id="PF14111"/>
    </source>
</evidence>
<sequence length="182" mass="20391">MDRLEQITVVNKESSAPCKQIHDLRLENSKLRAELAGTTSSPKVGHVGRVEASSWKDTVIGLVKSKKKMRMQFFSPTIMNDKIQVCSPEEVESQGVGKWENCLVGYFIDKKLPFSAVQNIVVKIWAKFGLKDVLANENGFFFFLFSHDMGLGKLLESDVNGNTICRLPVKASVPLVRYQAQL</sequence>
<accession>A0AAV6LCJ9</accession>
<dbReference type="InterPro" id="IPR025558">
    <property type="entry name" value="DUF4283"/>
</dbReference>
<reference evidence="2" key="1">
    <citation type="submission" date="2020-08" db="EMBL/GenBank/DDBJ databases">
        <title>Plant Genome Project.</title>
        <authorList>
            <person name="Zhang R.-G."/>
        </authorList>
    </citation>
    <scope>NUCLEOTIDE SEQUENCE</scope>
    <source>
        <strain evidence="2">WSP0</strain>
        <tissue evidence="2">Leaf</tissue>
    </source>
</reference>
<organism evidence="2 3">
    <name type="scientific">Rhododendron griersonianum</name>
    <dbReference type="NCBI Taxonomy" id="479676"/>
    <lineage>
        <taxon>Eukaryota</taxon>
        <taxon>Viridiplantae</taxon>
        <taxon>Streptophyta</taxon>
        <taxon>Embryophyta</taxon>
        <taxon>Tracheophyta</taxon>
        <taxon>Spermatophyta</taxon>
        <taxon>Magnoliopsida</taxon>
        <taxon>eudicotyledons</taxon>
        <taxon>Gunneridae</taxon>
        <taxon>Pentapetalae</taxon>
        <taxon>asterids</taxon>
        <taxon>Ericales</taxon>
        <taxon>Ericaceae</taxon>
        <taxon>Ericoideae</taxon>
        <taxon>Rhodoreae</taxon>
        <taxon>Rhododendron</taxon>
    </lineage>
</organism>
<protein>
    <recommendedName>
        <fullName evidence="1">DUF4283 domain-containing protein</fullName>
    </recommendedName>
</protein>
<dbReference type="Pfam" id="PF14111">
    <property type="entry name" value="DUF4283"/>
    <property type="match status" value="1"/>
</dbReference>
<gene>
    <name evidence="2" type="ORF">RHGRI_004708</name>
</gene>
<proteinExistence type="predicted"/>
<keyword evidence="3" id="KW-1185">Reference proteome</keyword>
<name>A0AAV6LCJ9_9ERIC</name>
<dbReference type="Proteomes" id="UP000823749">
    <property type="component" value="Chromosome 2"/>
</dbReference>
<dbReference type="EMBL" id="JACTNZ010000002">
    <property type="protein sequence ID" value="KAG5561747.1"/>
    <property type="molecule type" value="Genomic_DNA"/>
</dbReference>
<evidence type="ECO:0000313" key="3">
    <source>
        <dbReference type="Proteomes" id="UP000823749"/>
    </source>
</evidence>